<dbReference type="Pfam" id="PF13711">
    <property type="entry name" value="DUF4160"/>
    <property type="match status" value="1"/>
</dbReference>
<name>A0A2D2D2R7_METT3</name>
<sequence length="79" mass="9363">MPAVFRQNGYRFFFYSNEGDPREPIHIHVMKDGRTAKFWLEPVGLAQSARFDARALRELEQIVQDRAGDIRRAWREHFG</sequence>
<keyword evidence="2" id="KW-1185">Reference proteome</keyword>
<dbReference type="EMBL" id="CP023737">
    <property type="protein sequence ID" value="ATQ69275.1"/>
    <property type="molecule type" value="Genomic_DNA"/>
</dbReference>
<accession>A0A2D2D2R7</accession>
<organism evidence="1 2">
    <name type="scientific">Methylosinus trichosporium (strain ATCC 35070 / NCIMB 11131 / UNIQEM 75 / OB3b)</name>
    <dbReference type="NCBI Taxonomy" id="595536"/>
    <lineage>
        <taxon>Bacteria</taxon>
        <taxon>Pseudomonadati</taxon>
        <taxon>Pseudomonadota</taxon>
        <taxon>Alphaproteobacteria</taxon>
        <taxon>Hyphomicrobiales</taxon>
        <taxon>Methylocystaceae</taxon>
        <taxon>Methylosinus</taxon>
    </lineage>
</organism>
<evidence type="ECO:0000313" key="1">
    <source>
        <dbReference type="EMBL" id="ATQ69275.1"/>
    </source>
</evidence>
<evidence type="ECO:0000313" key="2">
    <source>
        <dbReference type="Proteomes" id="UP000230709"/>
    </source>
</evidence>
<dbReference type="KEGG" id="mtw:CQW49_16355"/>
<reference evidence="2" key="1">
    <citation type="submission" date="2017-10" db="EMBL/GenBank/DDBJ databases">
        <title>Completed PacBio SMRT sequence of Methylosinus trichosporium OB3b reveals presence of a third large plasmid.</title>
        <authorList>
            <person name="Charles T.C."/>
            <person name="Lynch M.D.J."/>
            <person name="Heil J.R."/>
            <person name="Cheng J."/>
        </authorList>
    </citation>
    <scope>NUCLEOTIDE SEQUENCE [LARGE SCALE GENOMIC DNA]</scope>
    <source>
        <strain evidence="2">OB3b</strain>
    </source>
</reference>
<gene>
    <name evidence="1" type="ORF">CQW49_16355</name>
</gene>
<dbReference type="InterPro" id="IPR025427">
    <property type="entry name" value="DUF4160"/>
</dbReference>
<protein>
    <submittedName>
        <fullName evidence="1">DUF4160 domain-containing protein</fullName>
    </submittedName>
</protein>
<dbReference type="Proteomes" id="UP000230709">
    <property type="component" value="Chromosome"/>
</dbReference>
<dbReference type="RefSeq" id="WP_003613877.1">
    <property type="nucleotide sequence ID" value="NZ_ADVE02000001.1"/>
</dbReference>
<dbReference type="STRING" id="595536.GCA_000178815_01910"/>
<proteinExistence type="predicted"/>
<dbReference type="AlphaFoldDB" id="A0A2D2D2R7"/>